<comment type="subcellular location">
    <subcellularLocation>
        <location evidence="1">Cell membrane</location>
        <topology evidence="1">Multi-pass membrane protein</topology>
    </subcellularLocation>
</comment>
<proteinExistence type="predicted"/>
<organism evidence="7 8">
    <name type="scientific">Bacteroides faecalis</name>
    <dbReference type="NCBI Taxonomy" id="2447885"/>
    <lineage>
        <taxon>Bacteria</taxon>
        <taxon>Pseudomonadati</taxon>
        <taxon>Bacteroidota</taxon>
        <taxon>Bacteroidia</taxon>
        <taxon>Bacteroidales</taxon>
        <taxon>Bacteroidaceae</taxon>
        <taxon>Bacteroides</taxon>
    </lineage>
</organism>
<feature type="transmembrane region" description="Helical" evidence="6">
    <location>
        <begin position="128"/>
        <end position="149"/>
    </location>
</feature>
<evidence type="ECO:0000256" key="6">
    <source>
        <dbReference type="SAM" id="Phobius"/>
    </source>
</evidence>
<dbReference type="InterPro" id="IPR044550">
    <property type="entry name" value="WzxE"/>
</dbReference>
<feature type="transmembrane region" description="Helical" evidence="6">
    <location>
        <begin position="407"/>
        <end position="426"/>
    </location>
</feature>
<feature type="transmembrane region" description="Helical" evidence="6">
    <location>
        <begin position="312"/>
        <end position="336"/>
    </location>
</feature>
<evidence type="ECO:0000313" key="8">
    <source>
        <dbReference type="Proteomes" id="UP000288079"/>
    </source>
</evidence>
<dbReference type="GO" id="GO:0009246">
    <property type="term" value="P:enterobacterial common antigen biosynthetic process"/>
    <property type="evidence" value="ECO:0007669"/>
    <property type="project" value="InterPro"/>
</dbReference>
<protein>
    <submittedName>
        <fullName evidence="7">LPS biosynthesis protein</fullName>
    </submittedName>
</protein>
<dbReference type="Proteomes" id="UP000288079">
    <property type="component" value="Unassembled WGS sequence"/>
</dbReference>
<feature type="transmembrane region" description="Helical" evidence="6">
    <location>
        <begin position="381"/>
        <end position="401"/>
    </location>
</feature>
<dbReference type="Pfam" id="PF01943">
    <property type="entry name" value="Polysacc_synt"/>
    <property type="match status" value="1"/>
</dbReference>
<gene>
    <name evidence="7" type="ORF">KGMB02408_16840</name>
</gene>
<keyword evidence="8" id="KW-1185">Reference proteome</keyword>
<feature type="transmembrane region" description="Helical" evidence="6">
    <location>
        <begin position="161"/>
        <end position="183"/>
    </location>
</feature>
<feature type="transmembrane region" description="Helical" evidence="6">
    <location>
        <begin position="275"/>
        <end position="291"/>
    </location>
</feature>
<feature type="transmembrane region" description="Helical" evidence="6">
    <location>
        <begin position="28"/>
        <end position="53"/>
    </location>
</feature>
<evidence type="ECO:0000256" key="1">
    <source>
        <dbReference type="ARBA" id="ARBA00004651"/>
    </source>
</evidence>
<reference evidence="7 8" key="1">
    <citation type="submission" date="2018-10" db="EMBL/GenBank/DDBJ databases">
        <title>Draft Genome Sequence of Bacteroides sp. KCTC 15687.</title>
        <authorList>
            <person name="Yu S.Y."/>
            <person name="Kim J.S."/>
            <person name="Oh B.S."/>
            <person name="Park S.H."/>
            <person name="Kang S.W."/>
            <person name="Park J.E."/>
            <person name="Choi S.H."/>
            <person name="Han K.I."/>
            <person name="Lee K.C."/>
            <person name="Eom M.K."/>
            <person name="Suh M.K."/>
            <person name="Lee D.H."/>
            <person name="Yoon H."/>
            <person name="Kim B."/>
            <person name="Yang S.J."/>
            <person name="Lee J.S."/>
            <person name="Lee J.H."/>
        </authorList>
    </citation>
    <scope>NUCLEOTIDE SEQUENCE [LARGE SCALE GENOMIC DNA]</scope>
    <source>
        <strain evidence="7 8">KCTC 15687</strain>
    </source>
</reference>
<keyword evidence="4 6" id="KW-1133">Transmembrane helix</keyword>
<name>A0A401LTC3_9BACE</name>
<keyword evidence="5 6" id="KW-0472">Membrane</keyword>
<evidence type="ECO:0000256" key="5">
    <source>
        <dbReference type="ARBA" id="ARBA00023136"/>
    </source>
</evidence>
<accession>A0A401LTC3</accession>
<keyword evidence="3 6" id="KW-0812">Transmembrane</keyword>
<dbReference type="PANTHER" id="PTHR30250">
    <property type="entry name" value="PST FAMILY PREDICTED COLANIC ACID TRANSPORTER"/>
    <property type="match status" value="1"/>
</dbReference>
<dbReference type="EMBL" id="BHWB01000004">
    <property type="protein sequence ID" value="GCB34739.1"/>
    <property type="molecule type" value="Genomic_DNA"/>
</dbReference>
<feature type="transmembrane region" description="Helical" evidence="6">
    <location>
        <begin position="233"/>
        <end position="255"/>
    </location>
</feature>
<dbReference type="AlphaFoldDB" id="A0A401LTC3"/>
<evidence type="ECO:0000256" key="3">
    <source>
        <dbReference type="ARBA" id="ARBA00022692"/>
    </source>
</evidence>
<feature type="transmembrane region" description="Helical" evidence="6">
    <location>
        <begin position="96"/>
        <end position="116"/>
    </location>
</feature>
<dbReference type="InterPro" id="IPR002797">
    <property type="entry name" value="Polysacc_synth"/>
</dbReference>
<sequence>MNYIKCLLHKLIEVDIIKFFSLNAISTFVRMLAGIVSVKVVAAIIGPAGVALLGQLNNVSSILLGLANGGINSGITKYVSEYKEDKFAISRLLSNALRITLFFTVIVALVLILLHNQLSRWIMLSDDFGYVFVFFGFTIIFYTLNAFLLSILNGYKEFKKYVVVNICGTIIGLIFSVTLVLLFGLTGAMINAVTFQSVMFFVTLWMCRKCVWLKLENFRGKFDSEITRKYLRYSLMTLTSLAITPVSQILLRGYVISEISITEAGWWEGMNRISNMYLSIITSSFSVYYLPRLSEIKDNMELRYEIFKCYKVIVPILLTATIAIYILRHFIIWLLFSPEFYPMENFFIWQMLGDFFKICSWLLSFVMVAKAMTKAFITTEIFFSLSFIVLGYLCMQFNGTIGLTQAYLANYILYLLCMIIVFKKIIFVSNK</sequence>
<evidence type="ECO:0000256" key="2">
    <source>
        <dbReference type="ARBA" id="ARBA00022475"/>
    </source>
</evidence>
<dbReference type="CDD" id="cd13125">
    <property type="entry name" value="MATE_like_10"/>
    <property type="match status" value="1"/>
</dbReference>
<evidence type="ECO:0000256" key="4">
    <source>
        <dbReference type="ARBA" id="ARBA00022989"/>
    </source>
</evidence>
<feature type="transmembrane region" description="Helical" evidence="6">
    <location>
        <begin position="59"/>
        <end position="75"/>
    </location>
</feature>
<dbReference type="OrthoDB" id="9769862at2"/>
<feature type="transmembrane region" description="Helical" evidence="6">
    <location>
        <begin position="189"/>
        <end position="212"/>
    </location>
</feature>
<keyword evidence="2" id="KW-1003">Cell membrane</keyword>
<evidence type="ECO:0000313" key="7">
    <source>
        <dbReference type="EMBL" id="GCB34739.1"/>
    </source>
</evidence>
<dbReference type="InterPro" id="IPR050833">
    <property type="entry name" value="Poly_Biosynth_Transport"/>
</dbReference>
<dbReference type="PANTHER" id="PTHR30250:SF30">
    <property type="entry name" value="LIPID III FLIPPASE"/>
    <property type="match status" value="1"/>
</dbReference>
<comment type="caution">
    <text evidence="7">The sequence shown here is derived from an EMBL/GenBank/DDBJ whole genome shotgun (WGS) entry which is preliminary data.</text>
</comment>
<feature type="transmembrane region" description="Helical" evidence="6">
    <location>
        <begin position="348"/>
        <end position="369"/>
    </location>
</feature>
<dbReference type="GO" id="GO:0005886">
    <property type="term" value="C:plasma membrane"/>
    <property type="evidence" value="ECO:0007669"/>
    <property type="project" value="UniProtKB-SubCell"/>
</dbReference>
<dbReference type="RefSeq" id="WP_125040878.1">
    <property type="nucleotide sequence ID" value="NZ_BHWB01000004.1"/>
</dbReference>